<protein>
    <submittedName>
        <fullName evidence="2">Uncharacterized protein</fullName>
    </submittedName>
</protein>
<organism evidence="2 3">
    <name type="scientific">Lojkania enalia</name>
    <dbReference type="NCBI Taxonomy" id="147567"/>
    <lineage>
        <taxon>Eukaryota</taxon>
        <taxon>Fungi</taxon>
        <taxon>Dikarya</taxon>
        <taxon>Ascomycota</taxon>
        <taxon>Pezizomycotina</taxon>
        <taxon>Dothideomycetes</taxon>
        <taxon>Pleosporomycetidae</taxon>
        <taxon>Pleosporales</taxon>
        <taxon>Pleosporales incertae sedis</taxon>
        <taxon>Lojkania</taxon>
    </lineage>
</organism>
<evidence type="ECO:0000313" key="2">
    <source>
        <dbReference type="EMBL" id="KAF2258504.1"/>
    </source>
</evidence>
<feature type="compositionally biased region" description="Acidic residues" evidence="1">
    <location>
        <begin position="260"/>
        <end position="271"/>
    </location>
</feature>
<comment type="caution">
    <text evidence="2">The sequence shown here is derived from an EMBL/GenBank/DDBJ whole genome shotgun (WGS) entry which is preliminary data.</text>
</comment>
<gene>
    <name evidence="2" type="ORF">CC78DRAFT_572475</name>
</gene>
<evidence type="ECO:0000256" key="1">
    <source>
        <dbReference type="SAM" id="MobiDB-lite"/>
    </source>
</evidence>
<dbReference type="EMBL" id="ML986760">
    <property type="protein sequence ID" value="KAF2258504.1"/>
    <property type="molecule type" value="Genomic_DNA"/>
</dbReference>
<dbReference type="AlphaFoldDB" id="A0A9P4JWL1"/>
<proteinExistence type="predicted"/>
<keyword evidence="3" id="KW-1185">Reference proteome</keyword>
<reference evidence="3" key="1">
    <citation type="journal article" date="2020" name="Stud. Mycol.">
        <title>101 Dothideomycetes genomes: A test case for predicting lifestyles and emergence of pathogens.</title>
        <authorList>
            <person name="Haridas S."/>
            <person name="Albert R."/>
            <person name="Binder M."/>
            <person name="Bloem J."/>
            <person name="LaButti K."/>
            <person name="Salamov A."/>
            <person name="Andreopoulos B."/>
            <person name="Baker S."/>
            <person name="Barry K."/>
            <person name="Bills G."/>
            <person name="Bluhm B."/>
            <person name="Cannon C."/>
            <person name="Castanera R."/>
            <person name="Culley D."/>
            <person name="Daum C."/>
            <person name="Ezra D."/>
            <person name="Gonzalez J."/>
            <person name="Henrissat B."/>
            <person name="Kuo A."/>
            <person name="Liang C."/>
            <person name="Lipzen A."/>
            <person name="Lutzoni F."/>
            <person name="Magnuson J."/>
            <person name="Mondo S."/>
            <person name="Nolan M."/>
            <person name="Ohm R."/>
            <person name="Pangilinan J."/>
            <person name="Park H.-J."/>
            <person name="Ramirez L."/>
            <person name="Alfaro M."/>
            <person name="Sun H."/>
            <person name="Tritt A."/>
            <person name="Yoshinaga Y."/>
            <person name="Zwiers L.-H."/>
            <person name="Turgeon B."/>
            <person name="Goodwin S."/>
            <person name="Spatafora J."/>
            <person name="Crous P."/>
            <person name="Grigoriev I."/>
        </authorList>
    </citation>
    <scope>NUCLEOTIDE SEQUENCE [LARGE SCALE GENOMIC DNA]</scope>
    <source>
        <strain evidence="3">CBS 304.66</strain>
    </source>
</reference>
<evidence type="ECO:0000313" key="3">
    <source>
        <dbReference type="Proteomes" id="UP000800093"/>
    </source>
</evidence>
<feature type="region of interest" description="Disordered" evidence="1">
    <location>
        <begin position="251"/>
        <end position="271"/>
    </location>
</feature>
<accession>A0A9P4JWL1</accession>
<name>A0A9P4JWL1_9PLEO</name>
<sequence length="298" mass="33072">MASQMMLLDECLPMDALGLGTLVESIHNPVMDAYVPKETLPADAILKIPAKSFQGLASSSSESSFRLALTRLFGISHSSEDGTEASLRSIKVIRYVLKQPREIFKSLCYEDEKARQWLNDGIQAGSKSYLVVELQTAMDPKITRSDTRKRSTDANASIPVDAIAPGVGIALDTSVNVGRVLSNESIKAFEMEGETIFAVGYKKVTWKSWGFRRKDIDKAMLDTDISWSLLGQKRSRDDEDEMISVDLADSLDARANNQETDTEDEEEESDDQIANLLRKGVEIDGQTYLVQHADLKNE</sequence>
<dbReference type="OrthoDB" id="5410365at2759"/>
<dbReference type="Proteomes" id="UP000800093">
    <property type="component" value="Unassembled WGS sequence"/>
</dbReference>